<dbReference type="GO" id="GO:0005737">
    <property type="term" value="C:cytoplasm"/>
    <property type="evidence" value="ECO:0007669"/>
    <property type="project" value="TreeGrafter"/>
</dbReference>
<keyword evidence="5" id="KW-1185">Reference proteome</keyword>
<dbReference type="Pfam" id="PF00884">
    <property type="entry name" value="Sulfatase"/>
    <property type="match status" value="1"/>
</dbReference>
<sequence>MRTILVLMDTLKRDVLKVYNQEATAITPAIDSFAEESIVFDEHRVGSMPCMPARRDILTGRLDFLERYWGPIEPFDVTLPGVLRDYGVFTHITTDHHHYFRIGGENYCQAFNTWEFQRGQESDPWVSLIDDPFMPQEHYGNVKRQYQCNKTKFKSEAGYSTPKTFQNAMEWLEINGKNENFFLTVEVFDPHEPFDCDEKYLKMYADNYDGPFFDAPQYGEANEPDAAKEHLKRRYQATLSMTDAGFGRLIKKLKELNIYDETIIILTADHGFCLDQHGYWGKNCMHVYDEIARIPFIVHVPKSFPAVPRRVKALTQNIDIMPTVLDYLAIPIPDKVQGISLRSLIEGQAAKVRDYALYGYHSMAVNITDGEYTYLRAPAKEDNYPCYTYTAVPMSIRTFLGTDCADGIEAGRFLKHTNYPVFKIPVSREDVPFGGKENDFSLKFVNESKLYCVREDPKQEISIVDAALEKKYANLLMKALTAFDAPDEQFARLGLV</sequence>
<dbReference type="PANTHER" id="PTHR45953">
    <property type="entry name" value="IDURONATE 2-SULFATASE"/>
    <property type="match status" value="1"/>
</dbReference>
<dbReference type="OrthoDB" id="9762324at2"/>
<evidence type="ECO:0000313" key="4">
    <source>
        <dbReference type="EMBL" id="VBB08818.1"/>
    </source>
</evidence>
<dbReference type="EMBL" id="UPPP01000097">
    <property type="protein sequence ID" value="VBB08818.1"/>
    <property type="molecule type" value="Genomic_DNA"/>
</dbReference>
<proteinExistence type="predicted"/>
<organism evidence="4 5">
    <name type="scientific">Lucifera butyrica</name>
    <dbReference type="NCBI Taxonomy" id="1351585"/>
    <lineage>
        <taxon>Bacteria</taxon>
        <taxon>Bacillati</taxon>
        <taxon>Bacillota</taxon>
        <taxon>Negativicutes</taxon>
        <taxon>Veillonellales</taxon>
        <taxon>Veillonellaceae</taxon>
        <taxon>Lucifera</taxon>
    </lineage>
</organism>
<dbReference type="Proteomes" id="UP000277811">
    <property type="component" value="Unassembled WGS sequence"/>
</dbReference>
<dbReference type="Gene3D" id="3.40.720.10">
    <property type="entry name" value="Alkaline Phosphatase, subunit A"/>
    <property type="match status" value="1"/>
</dbReference>
<dbReference type="GO" id="GO:0008484">
    <property type="term" value="F:sulfuric ester hydrolase activity"/>
    <property type="evidence" value="ECO:0007669"/>
    <property type="project" value="TreeGrafter"/>
</dbReference>
<reference evidence="4 5" key="1">
    <citation type="submission" date="2018-06" db="EMBL/GenBank/DDBJ databases">
        <authorList>
            <person name="Strepis N."/>
        </authorList>
    </citation>
    <scope>NUCLEOTIDE SEQUENCE [LARGE SCALE GENOMIC DNA]</scope>
    <source>
        <strain evidence="4">LUCI</strain>
    </source>
</reference>
<dbReference type="InterPro" id="IPR000917">
    <property type="entry name" value="Sulfatase_N"/>
</dbReference>
<dbReference type="SUPFAM" id="SSF53649">
    <property type="entry name" value="Alkaline phosphatase-like"/>
    <property type="match status" value="1"/>
</dbReference>
<evidence type="ECO:0000313" key="5">
    <source>
        <dbReference type="Proteomes" id="UP000277811"/>
    </source>
</evidence>
<dbReference type="PANTHER" id="PTHR45953:SF1">
    <property type="entry name" value="IDURONATE 2-SULFATASE"/>
    <property type="match status" value="1"/>
</dbReference>
<keyword evidence="1" id="KW-0479">Metal-binding</keyword>
<dbReference type="InterPro" id="IPR017850">
    <property type="entry name" value="Alkaline_phosphatase_core_sf"/>
</dbReference>
<evidence type="ECO:0000256" key="2">
    <source>
        <dbReference type="ARBA" id="ARBA00022801"/>
    </source>
</evidence>
<name>A0A498RI90_9FIRM</name>
<evidence type="ECO:0000256" key="1">
    <source>
        <dbReference type="ARBA" id="ARBA00022723"/>
    </source>
</evidence>
<gene>
    <name evidence="4" type="ORF">LUCI_4099</name>
</gene>
<dbReference type="GO" id="GO:0046872">
    <property type="term" value="F:metal ion binding"/>
    <property type="evidence" value="ECO:0007669"/>
    <property type="project" value="UniProtKB-KW"/>
</dbReference>
<keyword evidence="2" id="KW-0378">Hydrolase</keyword>
<dbReference type="RefSeq" id="WP_122629667.1">
    <property type="nucleotide sequence ID" value="NZ_UPPP01000097.1"/>
</dbReference>
<accession>A0A498RI90</accession>
<dbReference type="CDD" id="cd16148">
    <property type="entry name" value="sulfatase_like"/>
    <property type="match status" value="1"/>
</dbReference>
<dbReference type="AlphaFoldDB" id="A0A498RI90"/>
<evidence type="ECO:0000259" key="3">
    <source>
        <dbReference type="Pfam" id="PF00884"/>
    </source>
</evidence>
<feature type="domain" description="Sulfatase N-terminal" evidence="3">
    <location>
        <begin position="4"/>
        <end position="328"/>
    </location>
</feature>
<protein>
    <submittedName>
        <fullName evidence="4">Sulfatase</fullName>
    </submittedName>
</protein>